<keyword evidence="3" id="KW-1133">Transmembrane helix</keyword>
<keyword evidence="2" id="KW-0812">Transmembrane</keyword>
<reference evidence="5" key="1">
    <citation type="submission" date="2021-01" db="EMBL/GenBank/DDBJ databases">
        <authorList>
            <person name="Corre E."/>
            <person name="Pelletier E."/>
            <person name="Niang G."/>
            <person name="Scheremetjew M."/>
            <person name="Finn R."/>
            <person name="Kale V."/>
            <person name="Holt S."/>
            <person name="Cochrane G."/>
            <person name="Meng A."/>
            <person name="Brown T."/>
            <person name="Cohen L."/>
        </authorList>
    </citation>
    <scope>NUCLEOTIDE SEQUENCE</scope>
    <source>
        <strain evidence="5">Pbaha01</strain>
    </source>
</reference>
<dbReference type="Pfam" id="PF08507">
    <property type="entry name" value="COPI_assoc"/>
    <property type="match status" value="1"/>
</dbReference>
<evidence type="ECO:0000256" key="3">
    <source>
        <dbReference type="ARBA" id="ARBA00022989"/>
    </source>
</evidence>
<protein>
    <submittedName>
        <fullName evidence="5">Uncharacterized protein</fullName>
    </submittedName>
</protein>
<dbReference type="InterPro" id="IPR013714">
    <property type="entry name" value="Golgi_TVP15"/>
</dbReference>
<comment type="subcellular location">
    <subcellularLocation>
        <location evidence="1">Membrane</location>
        <topology evidence="1">Multi-pass membrane protein</topology>
    </subcellularLocation>
</comment>
<proteinExistence type="predicted"/>
<evidence type="ECO:0000256" key="2">
    <source>
        <dbReference type="ARBA" id="ARBA00022692"/>
    </source>
</evidence>
<dbReference type="EMBL" id="HBEG01014815">
    <property type="protein sequence ID" value="CAD8353640.1"/>
    <property type="molecule type" value="Transcribed_RNA"/>
</dbReference>
<accession>A0A7S0A6I3</accession>
<organism evidence="5">
    <name type="scientific">Pyrodinium bahamense</name>
    <dbReference type="NCBI Taxonomy" id="73915"/>
    <lineage>
        <taxon>Eukaryota</taxon>
        <taxon>Sar</taxon>
        <taxon>Alveolata</taxon>
        <taxon>Dinophyceae</taxon>
        <taxon>Gonyaulacales</taxon>
        <taxon>Pyrocystaceae</taxon>
        <taxon>Pyrodinium</taxon>
    </lineage>
</organism>
<dbReference type="AlphaFoldDB" id="A0A7S0A6I3"/>
<evidence type="ECO:0000256" key="4">
    <source>
        <dbReference type="ARBA" id="ARBA00023136"/>
    </source>
</evidence>
<dbReference type="GO" id="GO:0016020">
    <property type="term" value="C:membrane"/>
    <property type="evidence" value="ECO:0007669"/>
    <property type="project" value="UniProtKB-SubCell"/>
</dbReference>
<name>A0A7S0A6I3_9DINO</name>
<keyword evidence="4" id="KW-0472">Membrane</keyword>
<sequence>MAFKCEADCDCYFCETQRRLGASAGEETPTLDVFVANAAAQHARFLKDTRGEAGRDYAERLSTTMGSRVGAVVGYVEHSPCWARFLCVSIFTFSFMVNMSELGHMRVYGRLLLEHGRDFASGRYPRLFRRYMQSESPVAALYNLYQAFFALVSVLVEVDPKWTQRRVRLQEMLHRQALFLTTRSGRSAFYIFQATLSLFQFRGVDIICGLGMLACALLCACGQAKLEVVESRSK</sequence>
<evidence type="ECO:0000256" key="1">
    <source>
        <dbReference type="ARBA" id="ARBA00004141"/>
    </source>
</evidence>
<gene>
    <name evidence="5" type="ORF">PBAH0796_LOCUS9007</name>
</gene>
<evidence type="ECO:0000313" key="5">
    <source>
        <dbReference type="EMBL" id="CAD8353640.1"/>
    </source>
</evidence>